<feature type="compositionally biased region" description="Basic residues" evidence="1">
    <location>
        <begin position="153"/>
        <end position="164"/>
    </location>
</feature>
<dbReference type="OrthoDB" id="3362371at2759"/>
<feature type="compositionally biased region" description="Low complexity" evidence="1">
    <location>
        <begin position="559"/>
        <end position="589"/>
    </location>
</feature>
<name>A0A4S4LF02_9AGAM</name>
<sequence>MVFLAPRFLLLAALCAAAMPSLVLVTDARAVEIGARHHYESTSVSHPTPTLAKGKGKDKEVLTPEHHHDHDRDRRDGEAQAAFSMDHDRHERDSSNSDLEKRVVSRIYGKQSFKRSNQGRSVPTESWDLLDSPILQVGVFQISGGHRTAARRPAKREPHHHHHHHDYETVINGNNDDVHVHKRRLPSNTGDEGVGIGVDVGINLLPDADMCREHDGRYVECQDIHRSHQQKRSDSVDGTSGVPGTVDIMNIGPIANQRVASLVLSAVSDNSTTNSTANGTYPSFATKGTSDTDSSPFILDASNTTHTQFYLVVSEPAVPANGTLADTLAALNAVASSKSETDNDGIPSTPDIKVTLQVPVFEPAEAAMRAYCATFDPNPPAPAPLFMDACFDELTASSDASDPTVHKSQTFAYDPVTGTIKPVWYAGNSTGTDSSNSTSTSPLNSTSTSTSNSTTDSTVPQMNFKVDNANKDTLLPSPPALPVPGPVANMTQTVGGTASSTPLNGTMSSAPINGTSGPLNVTLVFTPAAPAVHVVESASGVASFEPLGNDDSSEGTQTDDSAASSSGGSNSDADSEVSMSSGSVASAAATNTDSSLAVPTDSSSGDNSDETTESTESAEAGESTSTSVGTTSNATDVMMDASTTSSTDPVVTATATATATSASTPTSTFSSMTVTPSPTLTPAAESDAESAAIEMYQQPVNELC</sequence>
<organism evidence="3 4">
    <name type="scientific">Phellinidium pouzarii</name>
    <dbReference type="NCBI Taxonomy" id="167371"/>
    <lineage>
        <taxon>Eukaryota</taxon>
        <taxon>Fungi</taxon>
        <taxon>Dikarya</taxon>
        <taxon>Basidiomycota</taxon>
        <taxon>Agaricomycotina</taxon>
        <taxon>Agaricomycetes</taxon>
        <taxon>Hymenochaetales</taxon>
        <taxon>Hymenochaetaceae</taxon>
        <taxon>Phellinidium</taxon>
    </lineage>
</organism>
<feature type="region of interest" description="Disordered" evidence="1">
    <location>
        <begin position="39"/>
        <end position="76"/>
    </location>
</feature>
<evidence type="ECO:0000256" key="1">
    <source>
        <dbReference type="SAM" id="MobiDB-lite"/>
    </source>
</evidence>
<feature type="compositionally biased region" description="Basic and acidic residues" evidence="1">
    <location>
        <begin position="55"/>
        <end position="76"/>
    </location>
</feature>
<keyword evidence="4" id="KW-1185">Reference proteome</keyword>
<reference evidence="3 4" key="1">
    <citation type="submission" date="2019-02" db="EMBL/GenBank/DDBJ databases">
        <title>Genome sequencing of the rare red list fungi Phellinidium pouzarii.</title>
        <authorList>
            <person name="Buettner E."/>
            <person name="Kellner H."/>
        </authorList>
    </citation>
    <scope>NUCLEOTIDE SEQUENCE [LARGE SCALE GENOMIC DNA]</scope>
    <source>
        <strain evidence="3 4">DSM 108285</strain>
    </source>
</reference>
<keyword evidence="2" id="KW-0732">Signal</keyword>
<dbReference type="AlphaFoldDB" id="A0A4S4LF02"/>
<gene>
    <name evidence="3" type="ORF">EW145_g1798</name>
</gene>
<protein>
    <submittedName>
        <fullName evidence="3">Uncharacterized protein</fullName>
    </submittedName>
</protein>
<proteinExistence type="predicted"/>
<comment type="caution">
    <text evidence="3">The sequence shown here is derived from an EMBL/GenBank/DDBJ whole genome shotgun (WGS) entry which is preliminary data.</text>
</comment>
<feature type="region of interest" description="Disordered" evidence="1">
    <location>
        <begin position="153"/>
        <end position="173"/>
    </location>
</feature>
<dbReference type="Proteomes" id="UP000308199">
    <property type="component" value="Unassembled WGS sequence"/>
</dbReference>
<feature type="compositionally biased region" description="Low complexity" evidence="1">
    <location>
        <begin position="430"/>
        <end position="458"/>
    </location>
</feature>
<feature type="signal peptide" evidence="2">
    <location>
        <begin position="1"/>
        <end position="30"/>
    </location>
</feature>
<evidence type="ECO:0000256" key="2">
    <source>
        <dbReference type="SAM" id="SignalP"/>
    </source>
</evidence>
<feature type="chain" id="PRO_5020979862" evidence="2">
    <location>
        <begin position="31"/>
        <end position="704"/>
    </location>
</feature>
<feature type="region of interest" description="Disordered" evidence="1">
    <location>
        <begin position="543"/>
        <end position="633"/>
    </location>
</feature>
<accession>A0A4S4LF02</accession>
<feature type="compositionally biased region" description="Low complexity" evidence="1">
    <location>
        <begin position="614"/>
        <end position="632"/>
    </location>
</feature>
<feature type="region of interest" description="Disordered" evidence="1">
    <location>
        <begin position="430"/>
        <end position="461"/>
    </location>
</feature>
<evidence type="ECO:0000313" key="3">
    <source>
        <dbReference type="EMBL" id="THH09728.1"/>
    </source>
</evidence>
<feature type="region of interest" description="Disordered" evidence="1">
    <location>
        <begin position="658"/>
        <end position="688"/>
    </location>
</feature>
<dbReference type="EMBL" id="SGPK01000054">
    <property type="protein sequence ID" value="THH09728.1"/>
    <property type="molecule type" value="Genomic_DNA"/>
</dbReference>
<evidence type="ECO:0000313" key="4">
    <source>
        <dbReference type="Proteomes" id="UP000308199"/>
    </source>
</evidence>